<evidence type="ECO:0000313" key="6">
    <source>
        <dbReference type="EMBL" id="KAK7301737.1"/>
    </source>
</evidence>
<gene>
    <name evidence="6" type="ORF">RJT34_12609</name>
</gene>
<dbReference type="InterPro" id="IPR050231">
    <property type="entry name" value="Iron_ascorbate_oxido_reductase"/>
</dbReference>
<organism evidence="6 7">
    <name type="scientific">Clitoria ternatea</name>
    <name type="common">Butterfly pea</name>
    <dbReference type="NCBI Taxonomy" id="43366"/>
    <lineage>
        <taxon>Eukaryota</taxon>
        <taxon>Viridiplantae</taxon>
        <taxon>Streptophyta</taxon>
        <taxon>Embryophyta</taxon>
        <taxon>Tracheophyta</taxon>
        <taxon>Spermatophyta</taxon>
        <taxon>Magnoliopsida</taxon>
        <taxon>eudicotyledons</taxon>
        <taxon>Gunneridae</taxon>
        <taxon>Pentapetalae</taxon>
        <taxon>rosids</taxon>
        <taxon>fabids</taxon>
        <taxon>Fabales</taxon>
        <taxon>Fabaceae</taxon>
        <taxon>Papilionoideae</taxon>
        <taxon>50 kb inversion clade</taxon>
        <taxon>NPAAA clade</taxon>
        <taxon>indigoferoid/millettioid clade</taxon>
        <taxon>Phaseoleae</taxon>
        <taxon>Clitoria</taxon>
    </lineage>
</organism>
<evidence type="ECO:0000256" key="1">
    <source>
        <dbReference type="ARBA" id="ARBA00022723"/>
    </source>
</evidence>
<feature type="region of interest" description="Disordered" evidence="4">
    <location>
        <begin position="13"/>
        <end position="33"/>
    </location>
</feature>
<dbReference type="InterPro" id="IPR044861">
    <property type="entry name" value="IPNS-like_FE2OG_OXY"/>
</dbReference>
<dbReference type="PROSITE" id="PS51471">
    <property type="entry name" value="FE2OG_OXY"/>
    <property type="match status" value="1"/>
</dbReference>
<evidence type="ECO:0000259" key="5">
    <source>
        <dbReference type="PROSITE" id="PS51471"/>
    </source>
</evidence>
<dbReference type="Gene3D" id="2.60.120.330">
    <property type="entry name" value="B-lactam Antibiotic, Isopenicillin N Synthase, Chain"/>
    <property type="match status" value="1"/>
</dbReference>
<feature type="domain" description="Fe2OG dioxygenase" evidence="5">
    <location>
        <begin position="188"/>
        <end position="288"/>
    </location>
</feature>
<dbReference type="InterPro" id="IPR005123">
    <property type="entry name" value="Oxoglu/Fe-dep_dioxygenase_dom"/>
</dbReference>
<keyword evidence="1 3" id="KW-0479">Metal-binding</keyword>
<comment type="caution">
    <text evidence="6">The sequence shown here is derived from an EMBL/GenBank/DDBJ whole genome shotgun (WGS) entry which is preliminary data.</text>
</comment>
<dbReference type="Proteomes" id="UP001359559">
    <property type="component" value="Unassembled WGS sequence"/>
</dbReference>
<proteinExistence type="inferred from homology"/>
<dbReference type="SUPFAM" id="SSF51197">
    <property type="entry name" value="Clavaminate synthase-like"/>
    <property type="match status" value="1"/>
</dbReference>
<dbReference type="Pfam" id="PF03171">
    <property type="entry name" value="2OG-FeII_Oxy"/>
    <property type="match status" value="1"/>
</dbReference>
<evidence type="ECO:0000256" key="2">
    <source>
        <dbReference type="ARBA" id="ARBA00023004"/>
    </source>
</evidence>
<keyword evidence="3" id="KW-0560">Oxidoreductase</keyword>
<dbReference type="InterPro" id="IPR026992">
    <property type="entry name" value="DIOX_N"/>
</dbReference>
<protein>
    <recommendedName>
        <fullName evidence="5">Fe2OG dioxygenase domain-containing protein</fullName>
    </recommendedName>
</protein>
<dbReference type="GO" id="GO:0046872">
    <property type="term" value="F:metal ion binding"/>
    <property type="evidence" value="ECO:0007669"/>
    <property type="project" value="UniProtKB-KW"/>
</dbReference>
<dbReference type="InterPro" id="IPR027443">
    <property type="entry name" value="IPNS-like_sf"/>
</dbReference>
<name>A0AAN9JMC3_CLITE</name>
<dbReference type="AlphaFoldDB" id="A0AAN9JMC3"/>
<accession>A0AAN9JMC3</accession>
<evidence type="ECO:0000256" key="3">
    <source>
        <dbReference type="RuleBase" id="RU003682"/>
    </source>
</evidence>
<comment type="similarity">
    <text evidence="3">Belongs to the iron/ascorbate-dependent oxidoreductase family.</text>
</comment>
<dbReference type="PANTHER" id="PTHR47990">
    <property type="entry name" value="2-OXOGLUTARATE (2OG) AND FE(II)-DEPENDENT OXYGENASE SUPERFAMILY PROTEIN-RELATED"/>
    <property type="match status" value="1"/>
</dbReference>
<keyword evidence="7" id="KW-1185">Reference proteome</keyword>
<dbReference type="GO" id="GO:0016491">
    <property type="term" value="F:oxidoreductase activity"/>
    <property type="evidence" value="ECO:0007669"/>
    <property type="project" value="UniProtKB-KW"/>
</dbReference>
<feature type="compositionally biased region" description="Acidic residues" evidence="4">
    <location>
        <begin position="22"/>
        <end position="31"/>
    </location>
</feature>
<dbReference type="EMBL" id="JAYKXN010000003">
    <property type="protein sequence ID" value="KAK7301737.1"/>
    <property type="molecule type" value="Genomic_DNA"/>
</dbReference>
<evidence type="ECO:0000313" key="7">
    <source>
        <dbReference type="Proteomes" id="UP001359559"/>
    </source>
</evidence>
<reference evidence="6 7" key="1">
    <citation type="submission" date="2024-01" db="EMBL/GenBank/DDBJ databases">
        <title>The genomes of 5 underutilized Papilionoideae crops provide insights into root nodulation and disease resistance.</title>
        <authorList>
            <person name="Yuan L."/>
        </authorList>
    </citation>
    <scope>NUCLEOTIDE SEQUENCE [LARGE SCALE GENOMIC DNA]</scope>
    <source>
        <strain evidence="6">LY-2023</strain>
        <tissue evidence="6">Leaf</tissue>
    </source>
</reference>
<keyword evidence="2 3" id="KW-0408">Iron</keyword>
<dbReference type="Pfam" id="PF14226">
    <property type="entry name" value="DIOX_N"/>
    <property type="match status" value="1"/>
</dbReference>
<sequence>MNMETYPPVLRQLSHNHINPPDPDEEDDLQDPDPVPIIDLEKCLDKDNKKLEEVCKDWGIFRLVNHEVPLTLLTQLQELAKELFSMPFESKETACKGTPINYFWGTPALTPSGKTPGGAQNLNWVEGFYLPLSQLSHFNSQLPTLESFRYLLMEYERHVSRMAIRIYEGIVKKLEWNLKGTKSYLSTKTGTVRVYRYPQSHDIKIGWGMEAHTDSSVLSILNLDDQVTGLEVLKDDHWLTVKPISNTFIVNLGDIMQAISDDKYKSARHRVKMNKSKERISICYFVFPDDDVVIESSKYKPFTYPEFKAQVHEDIKNIGYKIGLRRFQQNQDA</sequence>
<evidence type="ECO:0000256" key="4">
    <source>
        <dbReference type="SAM" id="MobiDB-lite"/>
    </source>
</evidence>